<dbReference type="FunFam" id="3.40.50.11720:FF:000001">
    <property type="entry name" value="3-deoxy-D-manno-octulosonic acid transferase"/>
    <property type="match status" value="1"/>
</dbReference>
<feature type="active site" description="Proton acceptor" evidence="11">
    <location>
        <position position="59"/>
    </location>
</feature>
<evidence type="ECO:0000256" key="2">
    <source>
        <dbReference type="ARBA" id="ARBA00004713"/>
    </source>
</evidence>
<dbReference type="SUPFAM" id="SSF53756">
    <property type="entry name" value="UDP-Glycosyltransferase/glycogen phosphorylase"/>
    <property type="match status" value="1"/>
</dbReference>
<dbReference type="Proteomes" id="UP000770889">
    <property type="component" value="Unassembled WGS sequence"/>
</dbReference>
<feature type="domain" description="3-deoxy-D-manno-octulosonic-acid transferase N-terminal" evidence="15">
    <location>
        <begin position="32"/>
        <end position="210"/>
    </location>
</feature>
<dbReference type="EC" id="2.4.99.12" evidence="4 13"/>
<dbReference type="GO" id="GO:0009244">
    <property type="term" value="P:lipopolysaccharide core region biosynthetic process"/>
    <property type="evidence" value="ECO:0007669"/>
    <property type="project" value="UniProtKB-UniRule"/>
</dbReference>
<evidence type="ECO:0000256" key="1">
    <source>
        <dbReference type="ARBA" id="ARBA00004388"/>
    </source>
</evidence>
<dbReference type="GO" id="GO:0009245">
    <property type="term" value="P:lipid A biosynthetic process"/>
    <property type="evidence" value="ECO:0007669"/>
    <property type="project" value="TreeGrafter"/>
</dbReference>
<evidence type="ECO:0000256" key="4">
    <source>
        <dbReference type="ARBA" id="ARBA00012621"/>
    </source>
</evidence>
<dbReference type="Gene3D" id="3.40.50.2000">
    <property type="entry name" value="Glycogen Phosphorylase B"/>
    <property type="match status" value="1"/>
</dbReference>
<evidence type="ECO:0000256" key="10">
    <source>
        <dbReference type="ARBA" id="ARBA00049183"/>
    </source>
</evidence>
<dbReference type="AlphaFoldDB" id="A0A944QRA4"/>
<sequence length="421" mass="47245">MRYLYTLIFTLLIPIYLLGIYWRGFRAPAYRKRWLERFGIFETPVEQSGIWVHAVSVGEVQAVAQLVGRLIDRYPDMPLLITTTTPTGADRVKAMFGNDVTHRYAPLDLPWVVRRFLGAFQPRLLVLVETEIWPNLIYYTKLEGVPTLLANARLSVRSARGYHRVAGLTREALRNLTLIAPHAEADAERFHTLGARPEKIEVTGSIKFDVHLPGSLLERVDVLRREWGGQRPVWIAASTHEGEDEMVLEAHATIRQLLPEALLVLVPRHPERFERVGQLVEEAGFSLVKRTQQLSCEKDTAVFLGDTMGELTLFLGASDVAFIGGSLVPHGGHNILEATAQGVAVVFGPHMFNFNEISELFLQHQAAAQVDTLEALADQVARWLSDASERSRVGEAGRELVEQNRGALDRLTRLVDRLLLS</sequence>
<keyword evidence="7 13" id="KW-0808">Transferase</keyword>
<dbReference type="InterPro" id="IPR001296">
    <property type="entry name" value="Glyco_trans_1"/>
</dbReference>
<evidence type="ECO:0000313" key="16">
    <source>
        <dbReference type="EMBL" id="MBT2987558.1"/>
    </source>
</evidence>
<comment type="catalytic activity">
    <reaction evidence="10 13">
        <text>lipid IVA (E. coli) + CMP-3-deoxy-beta-D-manno-octulosonate = alpha-Kdo-(2-&gt;6)-lipid IVA (E. coli) + CMP + H(+)</text>
        <dbReference type="Rhea" id="RHEA:28066"/>
        <dbReference type="ChEBI" id="CHEBI:15378"/>
        <dbReference type="ChEBI" id="CHEBI:58603"/>
        <dbReference type="ChEBI" id="CHEBI:60364"/>
        <dbReference type="ChEBI" id="CHEBI:60377"/>
        <dbReference type="ChEBI" id="CHEBI:85987"/>
        <dbReference type="EC" id="2.4.99.12"/>
    </reaction>
</comment>
<dbReference type="InterPro" id="IPR039901">
    <property type="entry name" value="Kdotransferase"/>
</dbReference>
<feature type="domain" description="Glycosyl transferase family 1" evidence="14">
    <location>
        <begin position="247"/>
        <end position="399"/>
    </location>
</feature>
<dbReference type="NCBIfam" id="NF004388">
    <property type="entry name" value="PRK05749.1-4"/>
    <property type="match status" value="1"/>
</dbReference>
<keyword evidence="13" id="KW-1133">Transmembrane helix</keyword>
<keyword evidence="13" id="KW-1003">Cell membrane</keyword>
<keyword evidence="16" id="KW-0328">Glycosyltransferase</keyword>
<dbReference type="InterPro" id="IPR007507">
    <property type="entry name" value="Glycos_transf_N"/>
</dbReference>
<dbReference type="FunFam" id="3.40.50.2000:FF:000032">
    <property type="entry name" value="3-deoxy-D-manno-octulosonic acid transferase"/>
    <property type="match status" value="1"/>
</dbReference>
<dbReference type="Pfam" id="PF00534">
    <property type="entry name" value="Glycos_transf_1"/>
    <property type="match status" value="1"/>
</dbReference>
<evidence type="ECO:0000256" key="12">
    <source>
        <dbReference type="PIRSR" id="PIRSR639901-2"/>
    </source>
</evidence>
<dbReference type="Pfam" id="PF04413">
    <property type="entry name" value="Glycos_transf_N"/>
    <property type="match status" value="1"/>
</dbReference>
<comment type="subcellular location">
    <subcellularLocation>
        <location evidence="1">Cell inner membrane</location>
        <topology evidence="1">Single-pass membrane protein</topology>
        <orientation evidence="1">Cytoplasmic side</orientation>
    </subcellularLocation>
    <subcellularLocation>
        <location evidence="13">Cell membrane</location>
    </subcellularLocation>
</comment>
<gene>
    <name evidence="16" type="primary">waaA</name>
    <name evidence="16" type="ORF">KME65_01210</name>
</gene>
<evidence type="ECO:0000256" key="3">
    <source>
        <dbReference type="ARBA" id="ARBA00006380"/>
    </source>
</evidence>
<accession>A0A944QRA4</accession>
<dbReference type="EMBL" id="JAHHGM010000001">
    <property type="protein sequence ID" value="MBT2987558.1"/>
    <property type="molecule type" value="Genomic_DNA"/>
</dbReference>
<evidence type="ECO:0000313" key="17">
    <source>
        <dbReference type="Proteomes" id="UP000770889"/>
    </source>
</evidence>
<evidence type="ECO:0000256" key="8">
    <source>
        <dbReference type="ARBA" id="ARBA00022968"/>
    </source>
</evidence>
<evidence type="ECO:0000256" key="6">
    <source>
        <dbReference type="ARBA" id="ARBA00022519"/>
    </source>
</evidence>
<feature type="transmembrane region" description="Helical" evidence="13">
    <location>
        <begin position="6"/>
        <end position="25"/>
    </location>
</feature>
<protein>
    <recommendedName>
        <fullName evidence="5 13">3-deoxy-D-manno-octulosonic acid transferase</fullName>
        <shortName evidence="13">Kdo transferase</shortName>
        <ecNumber evidence="4 13">2.4.99.12</ecNumber>
    </recommendedName>
    <alternativeName>
        <fullName evidence="9 13">Lipid IV(A) 3-deoxy-D-manno-octulosonic acid transferase</fullName>
    </alternativeName>
</protein>
<evidence type="ECO:0000256" key="5">
    <source>
        <dbReference type="ARBA" id="ARBA00019077"/>
    </source>
</evidence>
<dbReference type="InterPro" id="IPR038107">
    <property type="entry name" value="Glycos_transf_N_sf"/>
</dbReference>
<feature type="site" description="Transition state stabilizer" evidence="12">
    <location>
        <position position="207"/>
    </location>
</feature>
<evidence type="ECO:0000256" key="7">
    <source>
        <dbReference type="ARBA" id="ARBA00022679"/>
    </source>
</evidence>
<evidence type="ECO:0000256" key="11">
    <source>
        <dbReference type="PIRSR" id="PIRSR639901-1"/>
    </source>
</evidence>
<keyword evidence="13" id="KW-0472">Membrane</keyword>
<evidence type="ECO:0000259" key="15">
    <source>
        <dbReference type="Pfam" id="PF04413"/>
    </source>
</evidence>
<evidence type="ECO:0000256" key="13">
    <source>
        <dbReference type="RuleBase" id="RU365103"/>
    </source>
</evidence>
<keyword evidence="8" id="KW-0735">Signal-anchor</keyword>
<evidence type="ECO:0000256" key="9">
    <source>
        <dbReference type="ARBA" id="ARBA00031445"/>
    </source>
</evidence>
<feature type="site" description="Transition state stabilizer" evidence="12">
    <location>
        <position position="129"/>
    </location>
</feature>
<dbReference type="PANTHER" id="PTHR42755">
    <property type="entry name" value="3-DEOXY-MANNO-OCTULOSONATE CYTIDYLYLTRANSFERASE"/>
    <property type="match status" value="1"/>
</dbReference>
<keyword evidence="13" id="KW-0448">Lipopolysaccharide biosynthesis</keyword>
<comment type="function">
    <text evidence="13">Involved in lipopolysaccharide (LPS) biosynthesis. Catalyzes the transfer of 3-deoxy-D-manno-octulosonate (Kdo) residue(s) from CMP-Kdo to lipid IV(A), the tetraacyldisaccharide-1,4'-bisphosphate precursor of lipid A.</text>
</comment>
<dbReference type="Gene3D" id="3.40.50.11720">
    <property type="entry name" value="3-Deoxy-D-manno-octulosonic-acid transferase, N-terminal domain"/>
    <property type="match status" value="1"/>
</dbReference>
<dbReference type="GO" id="GO:0043842">
    <property type="term" value="F:Kdo transferase activity"/>
    <property type="evidence" value="ECO:0007669"/>
    <property type="project" value="UniProtKB-EC"/>
</dbReference>
<reference evidence="16 17" key="1">
    <citation type="submission" date="2021-05" db="EMBL/GenBank/DDBJ databases">
        <title>Genetic and Functional Diversity in Clade A Lucinid endosymbionts from the Bahamas.</title>
        <authorList>
            <person name="Giani N.M."/>
            <person name="Engel A.S."/>
            <person name="Campbell B.J."/>
        </authorList>
    </citation>
    <scope>NUCLEOTIDE SEQUENCE [LARGE SCALE GENOMIC DNA]</scope>
    <source>
        <strain evidence="16">LUC16012Gg_MoonRockCtena</strain>
    </source>
</reference>
<proteinExistence type="inferred from homology"/>
<keyword evidence="13" id="KW-0812">Transmembrane</keyword>
<comment type="similarity">
    <text evidence="3">Belongs to the glycosyltransferase group 1 family. Glycosyltransferase 30 subfamily.</text>
</comment>
<keyword evidence="6" id="KW-0997">Cell inner membrane</keyword>
<organism evidence="16 17">
    <name type="scientific">Candidatus Thiodiazotropha taylori</name>
    <dbReference type="NCBI Taxonomy" id="2792791"/>
    <lineage>
        <taxon>Bacteria</taxon>
        <taxon>Pseudomonadati</taxon>
        <taxon>Pseudomonadota</taxon>
        <taxon>Gammaproteobacteria</taxon>
        <taxon>Chromatiales</taxon>
        <taxon>Sedimenticolaceae</taxon>
        <taxon>Candidatus Thiodiazotropha</taxon>
    </lineage>
</organism>
<dbReference type="PANTHER" id="PTHR42755:SF1">
    <property type="entry name" value="3-DEOXY-D-MANNO-OCTULOSONIC ACID TRANSFERASE, MITOCHONDRIAL-RELATED"/>
    <property type="match status" value="1"/>
</dbReference>
<comment type="pathway">
    <text evidence="2 13">Bacterial outer membrane biogenesis; LPS core biosynthesis.</text>
</comment>
<comment type="caution">
    <text evidence="16">The sequence shown here is derived from an EMBL/GenBank/DDBJ whole genome shotgun (WGS) entry which is preliminary data.</text>
</comment>
<name>A0A944QRA4_9GAMM</name>
<dbReference type="GO" id="GO:0005886">
    <property type="term" value="C:plasma membrane"/>
    <property type="evidence" value="ECO:0007669"/>
    <property type="project" value="UniProtKB-SubCell"/>
</dbReference>
<evidence type="ECO:0000259" key="14">
    <source>
        <dbReference type="Pfam" id="PF00534"/>
    </source>
</evidence>